<dbReference type="Proteomes" id="UP001500503">
    <property type="component" value="Unassembled WGS sequence"/>
</dbReference>
<organism evidence="2 3">
    <name type="scientific">Actinoallomurus oryzae</name>
    <dbReference type="NCBI Taxonomy" id="502180"/>
    <lineage>
        <taxon>Bacteria</taxon>
        <taxon>Bacillati</taxon>
        <taxon>Actinomycetota</taxon>
        <taxon>Actinomycetes</taxon>
        <taxon>Streptosporangiales</taxon>
        <taxon>Thermomonosporaceae</taxon>
        <taxon>Actinoallomurus</taxon>
    </lineage>
</organism>
<name>A0ABP8Q994_9ACTN</name>
<proteinExistence type="predicted"/>
<evidence type="ECO:0000313" key="2">
    <source>
        <dbReference type="EMBL" id="GAA4498907.1"/>
    </source>
</evidence>
<feature type="transmembrane region" description="Helical" evidence="1">
    <location>
        <begin position="131"/>
        <end position="154"/>
    </location>
</feature>
<comment type="caution">
    <text evidence="2">The sequence shown here is derived from an EMBL/GenBank/DDBJ whole genome shotgun (WGS) entry which is preliminary data.</text>
</comment>
<feature type="transmembrane region" description="Helical" evidence="1">
    <location>
        <begin position="232"/>
        <end position="253"/>
    </location>
</feature>
<evidence type="ECO:0000256" key="1">
    <source>
        <dbReference type="SAM" id="Phobius"/>
    </source>
</evidence>
<sequence>MHIRSTLTRRRPSVPSVFAWAQLVAAATGLVCAAAHALREQEFPALFGQWDRLPVPLVITASAAAAVVFIMRGHPGRAMTAASLPLAAHLLATVSLLPLSEWLSLGSWVRQALTAPLAQARIRPAPVLLTISDWLCMAAIAFGAVVAAGLAGTARHRERRSPVRPGAPAVIAVTSVFAIAAYWAGEYLLAKGGPPGWGESTRPAFVALAAAAVTALIDVHTRWAAREGMTTVAAASAGVSGVVLILPLAWQLWPVAQRWLGHPAPTRYIGVGMVGIARRQGLAEGMFSLGSALMRVAVVLAALTAAHRAATARKPAALRPRS</sequence>
<feature type="transmembrane region" description="Helical" evidence="1">
    <location>
        <begin position="53"/>
        <end position="71"/>
    </location>
</feature>
<feature type="transmembrane region" description="Helical" evidence="1">
    <location>
        <begin position="292"/>
        <end position="311"/>
    </location>
</feature>
<evidence type="ECO:0000313" key="3">
    <source>
        <dbReference type="Proteomes" id="UP001500503"/>
    </source>
</evidence>
<gene>
    <name evidence="2" type="ORF">GCM10023191_044860</name>
</gene>
<feature type="transmembrane region" description="Helical" evidence="1">
    <location>
        <begin position="166"/>
        <end position="184"/>
    </location>
</feature>
<accession>A0ABP8Q994</accession>
<dbReference type="EMBL" id="BAABHF010000024">
    <property type="protein sequence ID" value="GAA4498907.1"/>
    <property type="molecule type" value="Genomic_DNA"/>
</dbReference>
<keyword evidence="1" id="KW-0812">Transmembrane</keyword>
<keyword evidence="1" id="KW-0472">Membrane</keyword>
<keyword evidence="3" id="KW-1185">Reference proteome</keyword>
<dbReference type="RefSeq" id="WP_345466796.1">
    <property type="nucleotide sequence ID" value="NZ_BAABHF010000024.1"/>
</dbReference>
<feature type="transmembrane region" description="Helical" evidence="1">
    <location>
        <begin position="204"/>
        <end position="225"/>
    </location>
</feature>
<feature type="transmembrane region" description="Helical" evidence="1">
    <location>
        <begin position="78"/>
        <end position="99"/>
    </location>
</feature>
<keyword evidence="1" id="KW-1133">Transmembrane helix</keyword>
<reference evidence="3" key="1">
    <citation type="journal article" date="2019" name="Int. J. Syst. Evol. Microbiol.">
        <title>The Global Catalogue of Microorganisms (GCM) 10K type strain sequencing project: providing services to taxonomists for standard genome sequencing and annotation.</title>
        <authorList>
            <consortium name="The Broad Institute Genomics Platform"/>
            <consortium name="The Broad Institute Genome Sequencing Center for Infectious Disease"/>
            <person name="Wu L."/>
            <person name="Ma J."/>
        </authorList>
    </citation>
    <scope>NUCLEOTIDE SEQUENCE [LARGE SCALE GENOMIC DNA]</scope>
    <source>
        <strain evidence="3">JCM 17933</strain>
    </source>
</reference>
<protein>
    <submittedName>
        <fullName evidence="2">Uncharacterized protein</fullName>
    </submittedName>
</protein>